<sequence>MNTAVTTAIQNLGLIRIYLFDSYLPNAFTEIELEDGNTNLTGENGAGKTSTLNLIPIFYGAPPVRLIDRSANKKSFVNYYLPHHRSMIVYEYRSPVGPCCVVLYRMPNQDTHCYRFIQGTAKQTIFSEEMIAFHKEHKSCKALFEELQKSGIYTSRQIDNSLDYVGVLTNEKSRLNKSHTLRDLAITFSLCGKGYEMKHIHALTQITMSKHNLLDNFKTMLVDAFLDQEDILGNRLNSLEIQTLISNITTLRQLERENPRILEGSNLRSQLLMVYSKLLGNKQFSQQQISDIQRNIDQISYDRKSFDAKANVKRNEIDTNLSLVKSDLFDANNRLNISQNELSTIEEQEIGYNKANIQEKRTDYKNLAHYRQLSIDSKNDLEELNKNNSEISSRFERLKNEENEKKDHRLKQIDAQIEGITTKIDNLRDQKDHQLQNITYAEKEHLDQFEHAKELEGNRLDAQIDRNRTKIEEARKRTAQEQEQINEFELDISTQKQKITAKEDEITASDKETRKLHKDKNDLGSEINSVTRKLASAEQEEIELRKILFETNTLLRFFNDYPDIAWKNNIAKVINPQLLLKKGLNPSWSSEHEPSTATFYGLELDLSKLDIPMEAESSDELSVRLKSCEAKVSEIKAQQSALNKQYKNVDDAIQSNERKTMQLRTDLRQLKEQLLSIESMFKKYVKQVDDDIETRIQEHKAQELSLIQQRQVFKNNINPERQLIRQRFDADRQNTYAQYKHQFNILNQEKTSYLQQKQAIDTRFQEKVNMLISMRDSELQQRGVDVSVIKAAENRAKQAEIRFRVVEGYAKAVAEYDHWCKYDLRRKDSLVKVISLAQEEIFKLNQSKQKLKHELEVCKKYYYSEIEKFDAAEKDFKRQIDALNNLCKRIDNALDGIPDVEPAQTQVRITFDVLVRDIEDNLNKQDRLEKELRQALNKIIFILQKNTGFELYRRWQERMDRLGAISDAARSLYSMQEIEKLVFQELQIQSELIVNDFDLALIGLRNYAQALNSFKRKLNSMSKRLTEQTNKNNPFPALKDIKINLLSVMDSETNQGKKSVYDQIAQYLKDLEETQFSDLGTSKLPTEKIVSSFEATLNAIKNLNIKTDELYSLVKLNIQYRENDRSVDVKNDSDLASGSSTGLSRLIVIIIFTALTRQLCQNQNVVIHIPLDEISQFDSQNTTRLFELMEFFNINLLCAQPNLSIELSKRFKHKHDIDRNFGIRKFQVTQNHKPNPLLD</sequence>
<feature type="coiled-coil region" evidence="1">
    <location>
        <begin position="381"/>
        <end position="547"/>
    </location>
</feature>
<dbReference type="SUPFAM" id="SSF52540">
    <property type="entry name" value="P-loop containing nucleoside triphosphate hydrolases"/>
    <property type="match status" value="1"/>
</dbReference>
<geneLocation type="plasmid" evidence="3">
    <name>pb18-1</name>
</geneLocation>
<dbReference type="Proteomes" id="UP000503440">
    <property type="component" value="Plasmid pB18-1"/>
</dbReference>
<reference evidence="2 3" key="1">
    <citation type="submission" date="2019-09" db="EMBL/GenBank/DDBJ databases">
        <title>Non-baumannii Acinetobacter spp. carrying blaNDM-1 isolated in China.</title>
        <authorList>
            <person name="Cui C."/>
            <person name="Chen C."/>
            <person name="Sun J."/>
            <person name="Liu Y."/>
        </authorList>
    </citation>
    <scope>NUCLEOTIDE SEQUENCE [LARGE SCALE GENOMIC DNA]</scope>
    <source>
        <strain evidence="2 3">B18</strain>
        <plasmid evidence="3">pb18-1</plasmid>
    </source>
</reference>
<evidence type="ECO:0000313" key="2">
    <source>
        <dbReference type="EMBL" id="QIC71742.1"/>
    </source>
</evidence>
<dbReference type="InterPro" id="IPR021979">
    <property type="entry name" value="DUF3584"/>
</dbReference>
<dbReference type="AlphaFoldDB" id="A0A6C0Y788"/>
<evidence type="ECO:0000313" key="3">
    <source>
        <dbReference type="Proteomes" id="UP000503440"/>
    </source>
</evidence>
<name>A0A6C0Y788_9GAMM</name>
<proteinExistence type="predicted"/>
<organism evidence="2 3">
    <name type="scientific">Acinetobacter indicus</name>
    <dbReference type="NCBI Taxonomy" id="756892"/>
    <lineage>
        <taxon>Bacteria</taxon>
        <taxon>Pseudomonadati</taxon>
        <taxon>Pseudomonadota</taxon>
        <taxon>Gammaproteobacteria</taxon>
        <taxon>Moraxellales</taxon>
        <taxon>Moraxellaceae</taxon>
        <taxon>Acinetobacter</taxon>
    </lineage>
</organism>
<keyword evidence="2" id="KW-0067">ATP-binding</keyword>
<dbReference type="RefSeq" id="WP_163146401.1">
    <property type="nucleotide sequence ID" value="NZ_CP044456.1"/>
</dbReference>
<feature type="coiled-coil region" evidence="1">
    <location>
        <begin position="1004"/>
        <end position="1031"/>
    </location>
</feature>
<gene>
    <name evidence="2" type="ORF">FSC09_15215</name>
</gene>
<keyword evidence="1" id="KW-0175">Coiled coil</keyword>
<feature type="coiled-coil region" evidence="1">
    <location>
        <begin position="915"/>
        <end position="945"/>
    </location>
</feature>
<accession>A0A6C0Y788</accession>
<feature type="coiled-coil region" evidence="1">
    <location>
        <begin position="618"/>
        <end position="687"/>
    </location>
</feature>
<dbReference type="Pfam" id="PF12128">
    <property type="entry name" value="DUF3584"/>
    <property type="match status" value="1"/>
</dbReference>
<keyword evidence="2" id="KW-0547">Nucleotide-binding</keyword>
<evidence type="ECO:0000256" key="1">
    <source>
        <dbReference type="SAM" id="Coils"/>
    </source>
</evidence>
<dbReference type="InterPro" id="IPR027417">
    <property type="entry name" value="P-loop_NTPase"/>
</dbReference>
<dbReference type="EMBL" id="CP044456">
    <property type="protein sequence ID" value="QIC71742.1"/>
    <property type="molecule type" value="Genomic_DNA"/>
</dbReference>
<dbReference type="GO" id="GO:0005524">
    <property type="term" value="F:ATP binding"/>
    <property type="evidence" value="ECO:0007669"/>
    <property type="project" value="UniProtKB-KW"/>
</dbReference>
<protein>
    <submittedName>
        <fullName evidence="2">ATP-binding protein</fullName>
    </submittedName>
</protein>
<keyword evidence="2" id="KW-0614">Plasmid</keyword>